<gene>
    <name evidence="3" type="ORF">L1049_007223</name>
</gene>
<evidence type="ECO:0000313" key="3">
    <source>
        <dbReference type="EMBL" id="KAK9277676.1"/>
    </source>
</evidence>
<dbReference type="EMBL" id="JBBPBK010000010">
    <property type="protein sequence ID" value="KAK9277676.1"/>
    <property type="molecule type" value="Genomic_DNA"/>
</dbReference>
<evidence type="ECO:0000256" key="1">
    <source>
        <dbReference type="SAM" id="MobiDB-lite"/>
    </source>
</evidence>
<dbReference type="AlphaFoldDB" id="A0AAP0WUQ7"/>
<keyword evidence="2" id="KW-1133">Transmembrane helix</keyword>
<organism evidence="3 4">
    <name type="scientific">Liquidambar formosana</name>
    <name type="common">Formosan gum</name>
    <dbReference type="NCBI Taxonomy" id="63359"/>
    <lineage>
        <taxon>Eukaryota</taxon>
        <taxon>Viridiplantae</taxon>
        <taxon>Streptophyta</taxon>
        <taxon>Embryophyta</taxon>
        <taxon>Tracheophyta</taxon>
        <taxon>Spermatophyta</taxon>
        <taxon>Magnoliopsida</taxon>
        <taxon>eudicotyledons</taxon>
        <taxon>Gunneridae</taxon>
        <taxon>Pentapetalae</taxon>
        <taxon>Saxifragales</taxon>
        <taxon>Altingiaceae</taxon>
        <taxon>Liquidambar</taxon>
    </lineage>
</organism>
<name>A0AAP0WUQ7_LIQFO</name>
<accession>A0AAP0WUQ7</accession>
<keyword evidence="2" id="KW-0812">Transmembrane</keyword>
<evidence type="ECO:0008006" key="5">
    <source>
        <dbReference type="Google" id="ProtNLM"/>
    </source>
</evidence>
<proteinExistence type="predicted"/>
<feature type="transmembrane region" description="Helical" evidence="2">
    <location>
        <begin position="42"/>
        <end position="63"/>
    </location>
</feature>
<comment type="caution">
    <text evidence="3">The sequence shown here is derived from an EMBL/GenBank/DDBJ whole genome shotgun (WGS) entry which is preliminary data.</text>
</comment>
<keyword evidence="2" id="KW-0472">Membrane</keyword>
<keyword evidence="4" id="KW-1185">Reference proteome</keyword>
<protein>
    <recommendedName>
        <fullName evidence="5">Late embryogenesis abundant protein LEA-2 subgroup domain-containing protein</fullName>
    </recommendedName>
</protein>
<evidence type="ECO:0000313" key="4">
    <source>
        <dbReference type="Proteomes" id="UP001415857"/>
    </source>
</evidence>
<reference evidence="3 4" key="1">
    <citation type="journal article" date="2024" name="Plant J.">
        <title>Genome sequences and population genomics reveal climatic adaptation and genomic divergence between two closely related sweetgum species.</title>
        <authorList>
            <person name="Xu W.Q."/>
            <person name="Ren C.Q."/>
            <person name="Zhang X.Y."/>
            <person name="Comes H.P."/>
            <person name="Liu X.H."/>
            <person name="Li Y.G."/>
            <person name="Kettle C.J."/>
            <person name="Jalonen R."/>
            <person name="Gaisberger H."/>
            <person name="Ma Y.Z."/>
            <person name="Qiu Y.X."/>
        </authorList>
    </citation>
    <scope>NUCLEOTIDE SEQUENCE [LARGE SCALE GENOMIC DNA]</scope>
    <source>
        <strain evidence="3">Hangzhou</strain>
    </source>
</reference>
<dbReference type="Proteomes" id="UP001415857">
    <property type="component" value="Unassembled WGS sequence"/>
</dbReference>
<sequence>MNQKNPVSSNPLPCPPTTTKSSYISQPPLSDYEDGMRTGIKIVLAVIFGIGIVIVAFVMIYFASKVLTTPILPKIRVVSLSVSNFTLSESGIKANWNIIFELFYPENRFEAKLDRINIFLTYKGAILLRAEGKAFRVQRSESYSLGVDLSKDGAWRECYSVENALVNEIEKDRKSGAVSFSMIMETRTNYEDGVHKESYARGTFEGLKVRFDTATTRSGIFINGNDKTIQTVESGQSMVMKLSDPNEEQKP</sequence>
<evidence type="ECO:0000256" key="2">
    <source>
        <dbReference type="SAM" id="Phobius"/>
    </source>
</evidence>
<feature type="region of interest" description="Disordered" evidence="1">
    <location>
        <begin position="1"/>
        <end position="26"/>
    </location>
</feature>